<dbReference type="Proteomes" id="UP001060215">
    <property type="component" value="Chromosome 4"/>
</dbReference>
<sequence length="208" mass="24972">MSASLAFKTEAIKLLEEEQFLQLNKNERRAKSKSGWEVIEEWNNMTEKQKKPYEKQNMEKYLEEMESYKQRKEEESANPKTEEDEMMKIHKLDKKKEKTDSIIKKTKENRQKKKRIVDPNKPKKPASSFLLFSKEARKNLLEERPGINDSTLNALISVKWKELSEEDKQTWNKKAVADKESRWNWKSITNLQQWRRKTTRTHNNKKQA</sequence>
<dbReference type="EMBL" id="CM045761">
    <property type="protein sequence ID" value="KAI8016168.1"/>
    <property type="molecule type" value="Genomic_DNA"/>
</dbReference>
<accession>A0ACC0HTX2</accession>
<comment type="caution">
    <text evidence="1">The sequence shown here is derived from an EMBL/GenBank/DDBJ whole genome shotgun (WGS) entry which is preliminary data.</text>
</comment>
<name>A0ACC0HTX2_9ERIC</name>
<keyword evidence="2" id="KW-1185">Reference proteome</keyword>
<evidence type="ECO:0000313" key="1">
    <source>
        <dbReference type="EMBL" id="KAI8016168.1"/>
    </source>
</evidence>
<gene>
    <name evidence="1" type="ORF">LOK49_LG05G02250</name>
</gene>
<organism evidence="1 2">
    <name type="scientific">Camellia lanceoleosa</name>
    <dbReference type="NCBI Taxonomy" id="1840588"/>
    <lineage>
        <taxon>Eukaryota</taxon>
        <taxon>Viridiplantae</taxon>
        <taxon>Streptophyta</taxon>
        <taxon>Embryophyta</taxon>
        <taxon>Tracheophyta</taxon>
        <taxon>Spermatophyta</taxon>
        <taxon>Magnoliopsida</taxon>
        <taxon>eudicotyledons</taxon>
        <taxon>Gunneridae</taxon>
        <taxon>Pentapetalae</taxon>
        <taxon>asterids</taxon>
        <taxon>Ericales</taxon>
        <taxon>Theaceae</taxon>
        <taxon>Camellia</taxon>
    </lineage>
</organism>
<reference evidence="1 2" key="1">
    <citation type="journal article" date="2022" name="Plant J.">
        <title>Chromosome-level genome of Camellia lanceoleosa provides a valuable resource for understanding genome evolution and self-incompatibility.</title>
        <authorList>
            <person name="Gong W."/>
            <person name="Xiao S."/>
            <person name="Wang L."/>
            <person name="Liao Z."/>
            <person name="Chang Y."/>
            <person name="Mo W."/>
            <person name="Hu G."/>
            <person name="Li W."/>
            <person name="Zhao G."/>
            <person name="Zhu H."/>
            <person name="Hu X."/>
            <person name="Ji K."/>
            <person name="Xiang X."/>
            <person name="Song Q."/>
            <person name="Yuan D."/>
            <person name="Jin S."/>
            <person name="Zhang L."/>
        </authorList>
    </citation>
    <scope>NUCLEOTIDE SEQUENCE [LARGE SCALE GENOMIC DNA]</scope>
    <source>
        <strain evidence="1">SQ_2022a</strain>
    </source>
</reference>
<protein>
    <submittedName>
        <fullName evidence="1">High mobility group B protein 13</fullName>
    </submittedName>
</protein>
<proteinExistence type="predicted"/>
<evidence type="ECO:0000313" key="2">
    <source>
        <dbReference type="Proteomes" id="UP001060215"/>
    </source>
</evidence>